<gene>
    <name evidence="1" type="ORF">E7Z57_13615</name>
</gene>
<dbReference type="Proteomes" id="UP000310553">
    <property type="component" value="Chromosome"/>
</dbReference>
<reference evidence="1 2" key="1">
    <citation type="submission" date="2019-04" db="EMBL/GenBank/DDBJ databases">
        <title>Complete Genome of UW386 and Higher Quality Genome of UW700.</title>
        <authorList>
            <person name="Jacobs J."/>
            <person name="Perez A."/>
            <person name="Steidl O."/>
            <person name="Allen C."/>
        </authorList>
    </citation>
    <scope>NUCLEOTIDE SEQUENCE [LARGE SCALE GENOMIC DNA]</scope>
    <source>
        <strain evidence="1 2">UW386</strain>
    </source>
</reference>
<accession>A0AA92EFI2</accession>
<dbReference type="AlphaFoldDB" id="A0AA92EFI2"/>
<organism evidence="1 2">
    <name type="scientific">Ralstonia solanacearum</name>
    <name type="common">Pseudomonas solanacearum</name>
    <dbReference type="NCBI Taxonomy" id="305"/>
    <lineage>
        <taxon>Bacteria</taxon>
        <taxon>Pseudomonadati</taxon>
        <taxon>Pseudomonadota</taxon>
        <taxon>Betaproteobacteria</taxon>
        <taxon>Burkholderiales</taxon>
        <taxon>Burkholderiaceae</taxon>
        <taxon>Ralstonia</taxon>
        <taxon>Ralstonia solanacearum species complex</taxon>
    </lineage>
</organism>
<protein>
    <submittedName>
        <fullName evidence="1">Uncharacterized protein</fullName>
    </submittedName>
</protein>
<proteinExistence type="predicted"/>
<name>A0AA92EFI2_RALSL</name>
<evidence type="ECO:0000313" key="2">
    <source>
        <dbReference type="Proteomes" id="UP000310553"/>
    </source>
</evidence>
<evidence type="ECO:0000313" key="1">
    <source>
        <dbReference type="EMBL" id="QCX50023.1"/>
    </source>
</evidence>
<sequence length="94" mass="10501">MDTIPTETYRGYDLYPLFYHSPFAEMEGHAKTDRAYGASVLICREGTEPGGEQCRVFRLNAEPMDSVGKARRAAIAFARRIIDGDEVGQSVEQL</sequence>
<dbReference type="EMBL" id="CP039339">
    <property type="protein sequence ID" value="QCX50023.1"/>
    <property type="molecule type" value="Genomic_DNA"/>
</dbReference>